<proteinExistence type="inferred from homology"/>
<evidence type="ECO:0000256" key="4">
    <source>
        <dbReference type="ARBA" id="ARBA00022723"/>
    </source>
</evidence>
<evidence type="ECO:0000313" key="8">
    <source>
        <dbReference type="EMBL" id="AEF37804.1"/>
    </source>
</evidence>
<dbReference type="EMBL" id="CP002329">
    <property type="protein sequence ID" value="AEF37804.1"/>
    <property type="molecule type" value="Genomic_DNA"/>
</dbReference>
<dbReference type="PANTHER" id="PTHR46696">
    <property type="entry name" value="P450, PUTATIVE (EUROFUNG)-RELATED"/>
    <property type="match status" value="1"/>
</dbReference>
<dbReference type="GO" id="GO:0004497">
    <property type="term" value="F:monooxygenase activity"/>
    <property type="evidence" value="ECO:0007669"/>
    <property type="project" value="UniProtKB-KW"/>
</dbReference>
<evidence type="ECO:0000256" key="7">
    <source>
        <dbReference type="ARBA" id="ARBA00023033"/>
    </source>
</evidence>
<organism evidence="8 9">
    <name type="scientific">Mycolicibacter sinensis (strain JDM601)</name>
    <name type="common">Mycobacterium sinense</name>
    <dbReference type="NCBI Taxonomy" id="875328"/>
    <lineage>
        <taxon>Bacteria</taxon>
        <taxon>Bacillati</taxon>
        <taxon>Actinomycetota</taxon>
        <taxon>Actinomycetes</taxon>
        <taxon>Mycobacteriales</taxon>
        <taxon>Mycobacteriaceae</taxon>
        <taxon>Mycolicibacter</taxon>
    </lineage>
</organism>
<dbReference type="GO" id="GO:0005506">
    <property type="term" value="F:iron ion binding"/>
    <property type="evidence" value="ECO:0007669"/>
    <property type="project" value="InterPro"/>
</dbReference>
<comment type="cofactor">
    <cofactor evidence="1">
        <name>heme</name>
        <dbReference type="ChEBI" id="CHEBI:30413"/>
    </cofactor>
</comment>
<dbReference type="SUPFAM" id="SSF48264">
    <property type="entry name" value="Cytochrome P450"/>
    <property type="match status" value="1"/>
</dbReference>
<keyword evidence="9" id="KW-1185">Reference proteome</keyword>
<dbReference type="InterPro" id="IPR036396">
    <property type="entry name" value="Cyt_P450_sf"/>
</dbReference>
<evidence type="ECO:0000256" key="2">
    <source>
        <dbReference type="ARBA" id="ARBA00010617"/>
    </source>
</evidence>
<keyword evidence="7" id="KW-0503">Monooxygenase</keyword>
<evidence type="ECO:0000256" key="6">
    <source>
        <dbReference type="ARBA" id="ARBA00023004"/>
    </source>
</evidence>
<dbReference type="HOGENOM" id="CLU_033716_0_2_11"/>
<dbReference type="KEGG" id="mjd:JDM601_3804"/>
<evidence type="ECO:0000313" key="9">
    <source>
        <dbReference type="Proteomes" id="UP000009224"/>
    </source>
</evidence>
<protein>
    <submittedName>
        <fullName evidence="8">Cytochrome P450 226B1 Cyp226B1</fullName>
    </submittedName>
</protein>
<evidence type="ECO:0000256" key="1">
    <source>
        <dbReference type="ARBA" id="ARBA00001971"/>
    </source>
</evidence>
<keyword evidence="4" id="KW-0479">Metal-binding</keyword>
<dbReference type="GO" id="GO:0016705">
    <property type="term" value="F:oxidoreductase activity, acting on paired donors, with incorporation or reduction of molecular oxygen"/>
    <property type="evidence" value="ECO:0007669"/>
    <property type="project" value="InterPro"/>
</dbReference>
<comment type="similarity">
    <text evidence="2">Belongs to the cytochrome P450 family.</text>
</comment>
<dbReference type="PRINTS" id="PR00359">
    <property type="entry name" value="BP450"/>
</dbReference>
<dbReference type="Gene3D" id="1.10.630.10">
    <property type="entry name" value="Cytochrome P450"/>
    <property type="match status" value="1"/>
</dbReference>
<dbReference type="InterPro" id="IPR002397">
    <property type="entry name" value="Cyt_P450_B"/>
</dbReference>
<dbReference type="PANTHER" id="PTHR46696:SF3">
    <property type="entry name" value="PULCHERRIMINIC ACID SYNTHASE"/>
    <property type="match status" value="1"/>
</dbReference>
<evidence type="ECO:0000256" key="5">
    <source>
        <dbReference type="ARBA" id="ARBA00023002"/>
    </source>
</evidence>
<keyword evidence="6" id="KW-0408">Iron</keyword>
<keyword evidence="3" id="KW-0349">Heme</keyword>
<dbReference type="eggNOG" id="COG2124">
    <property type="taxonomic scope" value="Bacteria"/>
</dbReference>
<accession>F5YRL3</accession>
<dbReference type="STRING" id="875328.JDM601_3804"/>
<gene>
    <name evidence="8" type="primary">cyp226B1</name>
    <name evidence="8" type="ordered locus">JDM601_3804</name>
</gene>
<dbReference type="FunFam" id="1.10.630.10:FF:000018">
    <property type="entry name" value="Cytochrome P450 monooxygenase"/>
    <property type="match status" value="1"/>
</dbReference>
<dbReference type="Pfam" id="PF00067">
    <property type="entry name" value="p450"/>
    <property type="match status" value="1"/>
</dbReference>
<sequence>MTTSTTRSGLRGYIRTADDSAYVEAAAAETPRSRIVDLYGPLAQARSKAPVHNRKQAELIGAEDYRKQEAFQVPFSCALSYETCQEALNDERLSSRFWQDTIGHVWGTTIIGMDGTEHRRHRSLITQAFTRKSLARWQQMAIQPAVHGLIDRFERKGTADLFRDFTLLFPVYIITEMMGLPYEDIQRFNTWAGETIAVFYDPARAMAASRNLEDYLSPLIEQRRGGDGEDLITLLANAELDGSRLETIEIVSFLRLLLPAGGETTARSTASMLLGLLQNQDQLDAVVADRDLLPQAIEEGLRWEPPLMSINRIALEDLELGGVAIEQGSVLEVSLGAANRDPARWVDPDTFNIFRDKKPHIAFAWGAHACLGTHLARAEMLAAITALLDRLPGLRLDPESGHEARVQGIGLRSPNKVPVVFDSVTE</sequence>
<evidence type="ECO:0000256" key="3">
    <source>
        <dbReference type="ARBA" id="ARBA00022617"/>
    </source>
</evidence>
<reference evidence="8 9" key="1">
    <citation type="journal article" date="2011" name="J. Bacteriol.">
        <title>Complete genome sequence of a novel clinical isolate, the nontuberculous Mycobacterium strain JDM601.</title>
        <authorList>
            <person name="Zhang Z.Y."/>
            <person name="Sun Z.Q."/>
            <person name="Wang Z.L."/>
            <person name="Wen Z.L."/>
            <person name="Sun Q.W."/>
            <person name="Zhu Z.Q."/>
            <person name="Song Y.Z."/>
            <person name="Zhao J.W."/>
            <person name="Wang H.H."/>
            <person name="Zhang S.L."/>
            <person name="Guo X.K."/>
        </authorList>
    </citation>
    <scope>NUCLEOTIDE SEQUENCE [LARGE SCALE GENOMIC DNA]</scope>
    <source>
        <strain evidence="8 9">JDM601</strain>
    </source>
</reference>
<dbReference type="AlphaFoldDB" id="F5YRL3"/>
<keyword evidence="5" id="KW-0560">Oxidoreductase</keyword>
<dbReference type="RefSeq" id="WP_013830727.1">
    <property type="nucleotide sequence ID" value="NC_015576.1"/>
</dbReference>
<dbReference type="GO" id="GO:0020037">
    <property type="term" value="F:heme binding"/>
    <property type="evidence" value="ECO:0007669"/>
    <property type="project" value="InterPro"/>
</dbReference>
<name>F5YRL3_MYCSD</name>
<dbReference type="OrthoDB" id="3861479at2"/>
<dbReference type="InterPro" id="IPR001128">
    <property type="entry name" value="Cyt_P450"/>
</dbReference>
<dbReference type="Proteomes" id="UP000009224">
    <property type="component" value="Chromosome"/>
</dbReference>